<feature type="compositionally biased region" description="Basic and acidic residues" evidence="1">
    <location>
        <begin position="63"/>
        <end position="73"/>
    </location>
</feature>
<name>L8HEG2_ACACF</name>
<dbReference type="KEGG" id="acan:ACA1_074910"/>
<protein>
    <submittedName>
        <fullName evidence="2">Uncharacterized protein</fullName>
    </submittedName>
</protein>
<organism evidence="2 3">
    <name type="scientific">Acanthamoeba castellanii (strain ATCC 30010 / Neff)</name>
    <dbReference type="NCBI Taxonomy" id="1257118"/>
    <lineage>
        <taxon>Eukaryota</taxon>
        <taxon>Amoebozoa</taxon>
        <taxon>Discosea</taxon>
        <taxon>Longamoebia</taxon>
        <taxon>Centramoebida</taxon>
        <taxon>Acanthamoebidae</taxon>
        <taxon>Acanthamoeba</taxon>
    </lineage>
</organism>
<proteinExistence type="predicted"/>
<sequence length="87" mass="9159">MASALKAQFEAEAAKQKASPAKPGQPTGVQGLIKQHKNFIEPPPAKVSWKADDNGTTSAAEASHIRYTKEGGKPKGPPPKKSLTDLP</sequence>
<gene>
    <name evidence="2" type="ORF">ACA1_074910</name>
</gene>
<evidence type="ECO:0000313" key="2">
    <source>
        <dbReference type="EMBL" id="ELR23924.1"/>
    </source>
</evidence>
<dbReference type="RefSeq" id="XP_004353452.1">
    <property type="nucleotide sequence ID" value="XM_004353400.1"/>
</dbReference>
<feature type="region of interest" description="Disordered" evidence="1">
    <location>
        <begin position="43"/>
        <end position="87"/>
    </location>
</feature>
<feature type="compositionally biased region" description="Low complexity" evidence="1">
    <location>
        <begin position="1"/>
        <end position="19"/>
    </location>
</feature>
<dbReference type="EMBL" id="KB007842">
    <property type="protein sequence ID" value="ELR23924.1"/>
    <property type="molecule type" value="Genomic_DNA"/>
</dbReference>
<keyword evidence="3" id="KW-1185">Reference proteome</keyword>
<feature type="region of interest" description="Disordered" evidence="1">
    <location>
        <begin position="1"/>
        <end position="29"/>
    </location>
</feature>
<evidence type="ECO:0000313" key="3">
    <source>
        <dbReference type="Proteomes" id="UP000011083"/>
    </source>
</evidence>
<dbReference type="GeneID" id="14924921"/>
<dbReference type="AlphaFoldDB" id="L8HEG2"/>
<reference evidence="2 3" key="1">
    <citation type="journal article" date="2013" name="Genome Biol.">
        <title>Genome of Acanthamoeba castellanii highlights extensive lateral gene transfer and early evolution of tyrosine kinase signaling.</title>
        <authorList>
            <person name="Clarke M."/>
            <person name="Lohan A.J."/>
            <person name="Liu B."/>
            <person name="Lagkouvardos I."/>
            <person name="Roy S."/>
            <person name="Zafar N."/>
            <person name="Bertelli C."/>
            <person name="Schilde C."/>
            <person name="Kianianmomeni A."/>
            <person name="Burglin T.R."/>
            <person name="Frech C."/>
            <person name="Turcotte B."/>
            <person name="Kopec K.O."/>
            <person name="Synnott J.M."/>
            <person name="Choo C."/>
            <person name="Paponov I."/>
            <person name="Finkler A."/>
            <person name="Soon Heng Tan C."/>
            <person name="Hutchins A.P."/>
            <person name="Weinmeier T."/>
            <person name="Rattei T."/>
            <person name="Chu J.S."/>
            <person name="Gimenez G."/>
            <person name="Irimia M."/>
            <person name="Rigden D.J."/>
            <person name="Fitzpatrick D.A."/>
            <person name="Lorenzo-Morales J."/>
            <person name="Bateman A."/>
            <person name="Chiu C.H."/>
            <person name="Tang P."/>
            <person name="Hegemann P."/>
            <person name="Fromm H."/>
            <person name="Raoult D."/>
            <person name="Greub G."/>
            <person name="Miranda-Saavedra D."/>
            <person name="Chen N."/>
            <person name="Nash P."/>
            <person name="Ginger M.L."/>
            <person name="Horn M."/>
            <person name="Schaap P."/>
            <person name="Caler L."/>
            <person name="Loftus B."/>
        </authorList>
    </citation>
    <scope>NUCLEOTIDE SEQUENCE [LARGE SCALE GENOMIC DNA]</scope>
    <source>
        <strain evidence="2 3">Neff</strain>
    </source>
</reference>
<evidence type="ECO:0000256" key="1">
    <source>
        <dbReference type="SAM" id="MobiDB-lite"/>
    </source>
</evidence>
<accession>L8HEG2</accession>
<dbReference type="Proteomes" id="UP000011083">
    <property type="component" value="Unassembled WGS sequence"/>
</dbReference>
<dbReference type="VEuPathDB" id="AmoebaDB:ACA1_074910"/>